<accession>A0A1W1CJ16</accession>
<evidence type="ECO:0000256" key="3">
    <source>
        <dbReference type="ARBA" id="ARBA00022845"/>
    </source>
</evidence>
<dbReference type="Pfam" id="PF02623">
    <property type="entry name" value="FliW"/>
    <property type="match status" value="1"/>
</dbReference>
<dbReference type="PANTHER" id="PTHR39190:SF1">
    <property type="entry name" value="FLAGELLAR ASSEMBLY FACTOR FLIW"/>
    <property type="match status" value="1"/>
</dbReference>
<dbReference type="GO" id="GO:0006417">
    <property type="term" value="P:regulation of translation"/>
    <property type="evidence" value="ECO:0007669"/>
    <property type="project" value="UniProtKB-KW"/>
</dbReference>
<proteinExistence type="inferred from homology"/>
<protein>
    <submittedName>
        <fullName evidence="4">Flagellar assembly factor FliW</fullName>
    </submittedName>
</protein>
<evidence type="ECO:0000256" key="1">
    <source>
        <dbReference type="ARBA" id="ARBA00022490"/>
    </source>
</evidence>
<keyword evidence="3" id="KW-0810">Translation regulation</keyword>
<dbReference type="PANTHER" id="PTHR39190">
    <property type="entry name" value="FLAGELLAR ASSEMBLY FACTOR FLIW"/>
    <property type="match status" value="1"/>
</dbReference>
<organism evidence="4">
    <name type="scientific">hydrothermal vent metagenome</name>
    <dbReference type="NCBI Taxonomy" id="652676"/>
    <lineage>
        <taxon>unclassified sequences</taxon>
        <taxon>metagenomes</taxon>
        <taxon>ecological metagenomes</taxon>
    </lineage>
</organism>
<dbReference type="InterPro" id="IPR003775">
    <property type="entry name" value="Flagellar_assembly_factor_FliW"/>
</dbReference>
<gene>
    <name evidence="4" type="ORF">MNB_SM-5-617</name>
</gene>
<name>A0A1W1CJ16_9ZZZZ</name>
<keyword evidence="2" id="KW-1005">Bacterial flagellum biogenesis</keyword>
<dbReference type="EMBL" id="FPHH01000090">
    <property type="protein sequence ID" value="SFV65769.1"/>
    <property type="molecule type" value="Genomic_DNA"/>
</dbReference>
<evidence type="ECO:0000256" key="2">
    <source>
        <dbReference type="ARBA" id="ARBA00022795"/>
    </source>
</evidence>
<keyword evidence="4" id="KW-0282">Flagellum</keyword>
<evidence type="ECO:0000313" key="4">
    <source>
        <dbReference type="EMBL" id="SFV65769.1"/>
    </source>
</evidence>
<dbReference type="NCBIfam" id="NF009790">
    <property type="entry name" value="PRK13282.1"/>
    <property type="match status" value="1"/>
</dbReference>
<keyword evidence="1" id="KW-0963">Cytoplasm</keyword>
<dbReference type="AlphaFoldDB" id="A0A1W1CJ16"/>
<dbReference type="Gene3D" id="2.30.290.10">
    <property type="entry name" value="BH3618-like"/>
    <property type="match status" value="1"/>
</dbReference>
<dbReference type="InterPro" id="IPR024046">
    <property type="entry name" value="Flagellar_assmbl_FliW_dom_sf"/>
</dbReference>
<dbReference type="GO" id="GO:0044780">
    <property type="term" value="P:bacterial-type flagellum assembly"/>
    <property type="evidence" value="ECO:0007669"/>
    <property type="project" value="InterPro"/>
</dbReference>
<dbReference type="HAMAP" id="MF_01185">
    <property type="entry name" value="FliW"/>
    <property type="match status" value="1"/>
</dbReference>
<dbReference type="SUPFAM" id="SSF141457">
    <property type="entry name" value="BH3618-like"/>
    <property type="match status" value="1"/>
</dbReference>
<reference evidence="4" key="1">
    <citation type="submission" date="2016-10" db="EMBL/GenBank/DDBJ databases">
        <authorList>
            <person name="de Groot N.N."/>
        </authorList>
    </citation>
    <scope>NUCLEOTIDE SEQUENCE</scope>
</reference>
<keyword evidence="4" id="KW-0969">Cilium</keyword>
<keyword evidence="4" id="KW-0966">Cell projection</keyword>
<sequence length="129" mass="14871">MRYKVVSEILGFEDMHEVIIEPLDDFFSKMSDANNKNISFSLINPHLLREYSFTLPKEIKNLLKIDDKTNISVYNILLIQKPLDKSTINFLAPIVVNNDNKTVAQVVLEPKQNPDFGMAERINTFTVEK</sequence>